<keyword evidence="2" id="KW-1185">Reference proteome</keyword>
<sequence>MNTKRLFNATVLAFALSSPVMAHHPAEDIISDDVWQRIDDMLEAADSPHLTLDFDDAMGSMGVASTGGASGGMALATTVTVYSEAADEYLIYVDEAIDMVQAESAQSTGSRSGSDVFVEAQDLGNGFTEITLYEPIGSASTPGASRSR</sequence>
<dbReference type="EMBL" id="CP012154">
    <property type="protein sequence ID" value="AKS42379.1"/>
    <property type="molecule type" value="Genomic_DNA"/>
</dbReference>
<dbReference type="RefSeq" id="WP_049725946.1">
    <property type="nucleotide sequence ID" value="NZ_CP012154.1"/>
</dbReference>
<dbReference type="OrthoDB" id="9917184at2"/>
<gene>
    <name evidence="1" type="ORF">WM2015_2013</name>
</gene>
<protein>
    <submittedName>
        <fullName evidence="1">Uncharacterized protein</fullName>
    </submittedName>
</protein>
<dbReference type="Proteomes" id="UP000066624">
    <property type="component" value="Chromosome"/>
</dbReference>
<evidence type="ECO:0000313" key="2">
    <source>
        <dbReference type="Proteomes" id="UP000066624"/>
    </source>
</evidence>
<dbReference type="KEGG" id="wma:WM2015_2013"/>
<name>A0A0K0XXF3_9GAMM</name>
<dbReference type="AlphaFoldDB" id="A0A0K0XXF3"/>
<reference evidence="1 2" key="1">
    <citation type="submission" date="2015-07" db="EMBL/GenBank/DDBJ databases">
        <authorList>
            <person name="Noorani M."/>
        </authorList>
    </citation>
    <scope>NUCLEOTIDE SEQUENCE [LARGE SCALE GENOMIC DNA]</scope>
    <source>
        <strain evidence="1 2">KCTC 42284</strain>
    </source>
</reference>
<organism evidence="1 2">
    <name type="scientific">Wenzhouxiangella marina</name>
    <dbReference type="NCBI Taxonomy" id="1579979"/>
    <lineage>
        <taxon>Bacteria</taxon>
        <taxon>Pseudomonadati</taxon>
        <taxon>Pseudomonadota</taxon>
        <taxon>Gammaproteobacteria</taxon>
        <taxon>Chromatiales</taxon>
        <taxon>Wenzhouxiangellaceae</taxon>
        <taxon>Wenzhouxiangella</taxon>
    </lineage>
</organism>
<evidence type="ECO:0000313" key="1">
    <source>
        <dbReference type="EMBL" id="AKS42379.1"/>
    </source>
</evidence>
<accession>A0A0K0XXF3</accession>
<proteinExistence type="predicted"/>